<dbReference type="InterPro" id="IPR039426">
    <property type="entry name" value="TonB-dep_rcpt-like"/>
</dbReference>
<dbReference type="GO" id="GO:0015344">
    <property type="term" value="F:siderophore uptake transmembrane transporter activity"/>
    <property type="evidence" value="ECO:0007669"/>
    <property type="project" value="TreeGrafter"/>
</dbReference>
<dbReference type="Gene3D" id="2.170.130.10">
    <property type="entry name" value="TonB-dependent receptor, plug domain"/>
    <property type="match status" value="1"/>
</dbReference>
<evidence type="ECO:0000256" key="6">
    <source>
        <dbReference type="ARBA" id="ARBA00023077"/>
    </source>
</evidence>
<feature type="domain" description="TonB-dependent receptor-like beta-barrel" evidence="12">
    <location>
        <begin position="308"/>
        <end position="693"/>
    </location>
</feature>
<dbReference type="GO" id="GO:0009279">
    <property type="term" value="C:cell outer membrane"/>
    <property type="evidence" value="ECO:0007669"/>
    <property type="project" value="UniProtKB-SubCell"/>
</dbReference>
<dbReference type="PANTHER" id="PTHR30069:SF29">
    <property type="entry name" value="HEMOGLOBIN AND HEMOGLOBIN-HAPTOGLOBIN-BINDING PROTEIN 1-RELATED"/>
    <property type="match status" value="1"/>
</dbReference>
<dbReference type="eggNOG" id="COG4771">
    <property type="taxonomic scope" value="Bacteria"/>
</dbReference>
<evidence type="ECO:0000256" key="3">
    <source>
        <dbReference type="ARBA" id="ARBA00022452"/>
    </source>
</evidence>
<organism evidence="14 15">
    <name type="scientific">Leadbetterella byssophila (strain DSM 17132 / JCM 16389 / KACC 11308 / NBRC 106382 / 4M15)</name>
    <dbReference type="NCBI Taxonomy" id="649349"/>
    <lineage>
        <taxon>Bacteria</taxon>
        <taxon>Pseudomonadati</taxon>
        <taxon>Bacteroidota</taxon>
        <taxon>Cytophagia</taxon>
        <taxon>Cytophagales</taxon>
        <taxon>Leadbetterellaceae</taxon>
        <taxon>Leadbetterella</taxon>
    </lineage>
</organism>
<evidence type="ECO:0000256" key="1">
    <source>
        <dbReference type="ARBA" id="ARBA00004571"/>
    </source>
</evidence>
<keyword evidence="3 10" id="KW-1134">Transmembrane beta strand</keyword>
<reference evidence="14 15" key="2">
    <citation type="journal article" date="2011" name="Stand. Genomic Sci.">
        <title>Complete genome sequence of Leadbetterella byssophila type strain (4M15).</title>
        <authorList>
            <person name="Abt B."/>
            <person name="Teshima H."/>
            <person name="Lucas S."/>
            <person name="Lapidus A."/>
            <person name="Del Rio T.G."/>
            <person name="Nolan M."/>
            <person name="Tice H."/>
            <person name="Cheng J.F."/>
            <person name="Pitluck S."/>
            <person name="Liolios K."/>
            <person name="Pagani I."/>
            <person name="Ivanova N."/>
            <person name="Mavromatis K."/>
            <person name="Pati A."/>
            <person name="Tapia R."/>
            <person name="Han C."/>
            <person name="Goodwin L."/>
            <person name="Chen A."/>
            <person name="Palaniappan K."/>
            <person name="Land M."/>
            <person name="Hauser L."/>
            <person name="Chang Y.J."/>
            <person name="Jeffries C.D."/>
            <person name="Rohde M."/>
            <person name="Goker M."/>
            <person name="Tindall B.J."/>
            <person name="Detter J.C."/>
            <person name="Woyke T."/>
            <person name="Bristow J."/>
            <person name="Eisen J.A."/>
            <person name="Markowitz V."/>
            <person name="Hugenholtz P."/>
            <person name="Klenk H.P."/>
            <person name="Kyrpides N.C."/>
        </authorList>
    </citation>
    <scope>NUCLEOTIDE SEQUENCE [LARGE SCALE GENOMIC DNA]</scope>
    <source>
        <strain evidence="15">DSM 17132 / JCM 16389 / KACC 11308 / NBRC 106382 / 4M15</strain>
    </source>
</reference>
<dbReference type="SUPFAM" id="SSF49464">
    <property type="entry name" value="Carboxypeptidase regulatory domain-like"/>
    <property type="match status" value="1"/>
</dbReference>
<comment type="similarity">
    <text evidence="10 11">Belongs to the TonB-dependent receptor family.</text>
</comment>
<dbReference type="InterPro" id="IPR037066">
    <property type="entry name" value="Plug_dom_sf"/>
</dbReference>
<dbReference type="STRING" id="649349.Lbys_2799"/>
<dbReference type="EMBL" id="CP002305">
    <property type="protein sequence ID" value="ADQ18461.1"/>
    <property type="molecule type" value="Genomic_DNA"/>
</dbReference>
<reference key="1">
    <citation type="submission" date="2010-11" db="EMBL/GenBank/DDBJ databases">
        <title>The complete genome of Leadbetterella byssophila DSM 17132.</title>
        <authorList>
            <consortium name="US DOE Joint Genome Institute (JGI-PGF)"/>
            <person name="Lucas S."/>
            <person name="Copeland A."/>
            <person name="Lapidus A."/>
            <person name="Glavina del Rio T."/>
            <person name="Dalin E."/>
            <person name="Tice H."/>
            <person name="Bruce D."/>
            <person name="Goodwin L."/>
            <person name="Pitluck S."/>
            <person name="Kyrpides N."/>
            <person name="Mavromatis K."/>
            <person name="Ivanova N."/>
            <person name="Teshima H."/>
            <person name="Brettin T."/>
            <person name="Detter J.C."/>
            <person name="Han C."/>
            <person name="Tapia R."/>
            <person name="Land M."/>
            <person name="Hauser L."/>
            <person name="Markowitz V."/>
            <person name="Cheng J.-F."/>
            <person name="Hugenholtz P."/>
            <person name="Woyke T."/>
            <person name="Wu D."/>
            <person name="Tindall B."/>
            <person name="Pomrenke H.G."/>
            <person name="Brambilla E."/>
            <person name="Klenk H.-P."/>
            <person name="Eisen J.A."/>
        </authorList>
    </citation>
    <scope>NUCLEOTIDE SEQUENCE [LARGE SCALE GENOMIC DNA]</scope>
    <source>
        <strain>DSM 17132</strain>
    </source>
</reference>
<keyword evidence="7 10" id="KW-0472">Membrane</keyword>
<accession>E4RRC8</accession>
<dbReference type="OrthoDB" id="1109239at2"/>
<evidence type="ECO:0000256" key="9">
    <source>
        <dbReference type="ARBA" id="ARBA00023237"/>
    </source>
</evidence>
<dbReference type="HOGENOM" id="CLU_008287_18_0_10"/>
<gene>
    <name evidence="14" type="ordered locus">Lbys_2799</name>
</gene>
<sequence>MRSFLLCLLTLTAQAQHIKLSGTINDTKEPIVGVRVSAFDQFCLTDNDGNFTLYVPPGNIRILFEHISYEAKTLEFGSKQDFHIGQIQLSPKVLDEIVVTGQHSAQSLRNSVYNVRVIGPELIRLRGATNLQSILSTELGMRFSNDLTLGTSDIELMGMSGQNVKILLDGIPLLDRGSTRESLGQIDIYNVERIEIVEGPMSVSYGSDALAGVINIISKQPQDFSLSAKIQEETAGKEYNLFQNKGAHYSSLQMSKSIKNIETALGFTRNFFGGYQGKAEGRKKDWMPKEQYLGFAQIGYKAKNGNIWYRFNGTDETLKSLGNIYINTNTQNPNATDQYYISKRWFHQLQGQAEINSKTTLTISASYTDYQRNTQTTDIDLLTKRRTLSTFGNQDEAKNNQAFLRLMGLHQFRPDISFQHGVELNLSSASGERITGTPNINDYSYFASVEYNVNKRLKFRPGFRTIYNSVYDAPPLIPSIHTKWQIYNNLDLRLAYSRGFRSPALRELYFTFFDASHSIKGNKDLQAETSDSFNAFLTFQKHRTYKSTLGLFYNQFKNLITLGIDPSDPSLNTYLNIDKHKTTGLTFNQNLIFKNATITLGLSEIGRYNQLEGKDFLFSTEINSTIIYKIPKWKASANLYYKYTGKLPRYVAENINGEIKARQTKSEDYHIADLTFNKQLGKNLELILGAKNLFNITNIRNNNATGGDAHSTGTSLPLSYGRSFLFSIKAQIF</sequence>
<keyword evidence="9 10" id="KW-0998">Cell outer membrane</keyword>
<dbReference type="GO" id="GO:0044718">
    <property type="term" value="P:siderophore transmembrane transport"/>
    <property type="evidence" value="ECO:0007669"/>
    <property type="project" value="TreeGrafter"/>
</dbReference>
<dbReference type="Proteomes" id="UP000007435">
    <property type="component" value="Chromosome"/>
</dbReference>
<dbReference type="PANTHER" id="PTHR30069">
    <property type="entry name" value="TONB-DEPENDENT OUTER MEMBRANE RECEPTOR"/>
    <property type="match status" value="1"/>
</dbReference>
<keyword evidence="6 11" id="KW-0798">TonB box</keyword>
<evidence type="ECO:0000256" key="8">
    <source>
        <dbReference type="ARBA" id="ARBA00023170"/>
    </source>
</evidence>
<protein>
    <submittedName>
        <fullName evidence="14">TonB-dependent receptor</fullName>
    </submittedName>
</protein>
<keyword evidence="8 14" id="KW-0675">Receptor</keyword>
<evidence type="ECO:0000256" key="4">
    <source>
        <dbReference type="ARBA" id="ARBA00022692"/>
    </source>
</evidence>
<evidence type="ECO:0000256" key="10">
    <source>
        <dbReference type="PROSITE-ProRule" id="PRU01360"/>
    </source>
</evidence>
<evidence type="ECO:0000256" key="7">
    <source>
        <dbReference type="ARBA" id="ARBA00023136"/>
    </source>
</evidence>
<evidence type="ECO:0000313" key="15">
    <source>
        <dbReference type="Proteomes" id="UP000007435"/>
    </source>
</evidence>
<proteinExistence type="inferred from homology"/>
<keyword evidence="5" id="KW-0732">Signal</keyword>
<dbReference type="InterPro" id="IPR012910">
    <property type="entry name" value="Plug_dom"/>
</dbReference>
<dbReference type="RefSeq" id="WP_013409493.1">
    <property type="nucleotide sequence ID" value="NC_014655.1"/>
</dbReference>
<keyword evidence="15" id="KW-1185">Reference proteome</keyword>
<name>E4RRC8_LEAB4</name>
<dbReference type="AlphaFoldDB" id="E4RRC8"/>
<dbReference type="SUPFAM" id="SSF56935">
    <property type="entry name" value="Porins"/>
    <property type="match status" value="1"/>
</dbReference>
<comment type="subcellular location">
    <subcellularLocation>
        <location evidence="1 10">Cell outer membrane</location>
        <topology evidence="1 10">Multi-pass membrane protein</topology>
    </subcellularLocation>
</comment>
<feature type="domain" description="TonB-dependent receptor plug" evidence="13">
    <location>
        <begin position="108"/>
        <end position="213"/>
    </location>
</feature>
<dbReference type="InterPro" id="IPR008969">
    <property type="entry name" value="CarboxyPept-like_regulatory"/>
</dbReference>
<dbReference type="KEGG" id="lby:Lbys_2799"/>
<evidence type="ECO:0000256" key="2">
    <source>
        <dbReference type="ARBA" id="ARBA00022448"/>
    </source>
</evidence>
<dbReference type="Pfam" id="PF13715">
    <property type="entry name" value="CarbopepD_reg_2"/>
    <property type="match status" value="1"/>
</dbReference>
<keyword evidence="2 10" id="KW-0813">Transport</keyword>
<evidence type="ECO:0000259" key="12">
    <source>
        <dbReference type="Pfam" id="PF00593"/>
    </source>
</evidence>
<keyword evidence="4 10" id="KW-0812">Transmembrane</keyword>
<evidence type="ECO:0000313" key="14">
    <source>
        <dbReference type="EMBL" id="ADQ18461.1"/>
    </source>
</evidence>
<evidence type="ECO:0000256" key="11">
    <source>
        <dbReference type="RuleBase" id="RU003357"/>
    </source>
</evidence>
<dbReference type="InterPro" id="IPR036942">
    <property type="entry name" value="Beta-barrel_TonB_sf"/>
</dbReference>
<dbReference type="PROSITE" id="PS52016">
    <property type="entry name" value="TONB_DEPENDENT_REC_3"/>
    <property type="match status" value="1"/>
</dbReference>
<evidence type="ECO:0000256" key="5">
    <source>
        <dbReference type="ARBA" id="ARBA00022729"/>
    </source>
</evidence>
<dbReference type="Pfam" id="PF07715">
    <property type="entry name" value="Plug"/>
    <property type="match status" value="1"/>
</dbReference>
<dbReference type="InterPro" id="IPR000531">
    <property type="entry name" value="Beta-barrel_TonB"/>
</dbReference>
<dbReference type="Pfam" id="PF00593">
    <property type="entry name" value="TonB_dep_Rec_b-barrel"/>
    <property type="match status" value="1"/>
</dbReference>
<dbReference type="Gene3D" id="2.40.170.20">
    <property type="entry name" value="TonB-dependent receptor, beta-barrel domain"/>
    <property type="match status" value="1"/>
</dbReference>
<evidence type="ECO:0000259" key="13">
    <source>
        <dbReference type="Pfam" id="PF07715"/>
    </source>
</evidence>